<organism evidence="2 3">
    <name type="scientific">Bacteroides graminisolvens DSM 19988 = JCM 15093</name>
    <dbReference type="NCBI Taxonomy" id="1121097"/>
    <lineage>
        <taxon>Bacteria</taxon>
        <taxon>Pseudomonadati</taxon>
        <taxon>Bacteroidota</taxon>
        <taxon>Bacteroidia</taxon>
        <taxon>Bacteroidales</taxon>
        <taxon>Bacteroidaceae</taxon>
        <taxon>Bacteroides</taxon>
    </lineage>
</organism>
<sequence>MTQVLVEAGKERLRPIIMTTFAMILGMLPLALSQSPGSELKNGMAWIIIGGLTSSFFLTLLIVPCVYMVVDNLKTKFSHNKQHE</sequence>
<dbReference type="PANTHER" id="PTHR32063">
    <property type="match status" value="1"/>
</dbReference>
<evidence type="ECO:0000256" key="1">
    <source>
        <dbReference type="SAM" id="Phobius"/>
    </source>
</evidence>
<dbReference type="GO" id="GO:0005886">
    <property type="term" value="C:plasma membrane"/>
    <property type="evidence" value="ECO:0007669"/>
    <property type="project" value="TreeGrafter"/>
</dbReference>
<name>A0A069D667_9BACE</name>
<dbReference type="Proteomes" id="UP000027601">
    <property type="component" value="Unassembled WGS sequence"/>
</dbReference>
<keyword evidence="1" id="KW-1133">Transmembrane helix</keyword>
<reference evidence="2 3" key="1">
    <citation type="journal article" date="2015" name="Microbes Environ.">
        <title>Distribution and evolution of nitrogen fixation genes in the phylum bacteroidetes.</title>
        <authorList>
            <person name="Inoue J."/>
            <person name="Oshima K."/>
            <person name="Suda W."/>
            <person name="Sakamoto M."/>
            <person name="Iino T."/>
            <person name="Noda S."/>
            <person name="Hongoh Y."/>
            <person name="Hattori M."/>
            <person name="Ohkuma M."/>
        </authorList>
    </citation>
    <scope>NUCLEOTIDE SEQUENCE [LARGE SCALE GENOMIC DNA]</scope>
    <source>
        <strain evidence="2 3">JCM 15093</strain>
    </source>
</reference>
<proteinExistence type="predicted"/>
<comment type="caution">
    <text evidence="2">The sequence shown here is derived from an EMBL/GenBank/DDBJ whole genome shotgun (WGS) entry which is preliminary data.</text>
</comment>
<feature type="transmembrane region" description="Helical" evidence="1">
    <location>
        <begin position="12"/>
        <end position="32"/>
    </location>
</feature>
<dbReference type="InterPro" id="IPR001036">
    <property type="entry name" value="Acrflvin-R"/>
</dbReference>
<protein>
    <submittedName>
        <fullName evidence="2">RND multidrug efflux transporter</fullName>
    </submittedName>
</protein>
<dbReference type="GO" id="GO:0042910">
    <property type="term" value="F:xenobiotic transmembrane transporter activity"/>
    <property type="evidence" value="ECO:0007669"/>
    <property type="project" value="TreeGrafter"/>
</dbReference>
<accession>A0A069D667</accession>
<keyword evidence="1" id="KW-0812">Transmembrane</keyword>
<dbReference type="eggNOG" id="COG0841">
    <property type="taxonomic scope" value="Bacteria"/>
</dbReference>
<dbReference type="AlphaFoldDB" id="A0A069D667"/>
<dbReference type="EMBL" id="BAJS01000031">
    <property type="protein sequence ID" value="GAK37902.1"/>
    <property type="molecule type" value="Genomic_DNA"/>
</dbReference>
<evidence type="ECO:0000313" key="3">
    <source>
        <dbReference type="Proteomes" id="UP000027601"/>
    </source>
</evidence>
<dbReference type="Pfam" id="PF00873">
    <property type="entry name" value="ACR_tran"/>
    <property type="match status" value="1"/>
</dbReference>
<evidence type="ECO:0000313" key="2">
    <source>
        <dbReference type="EMBL" id="GAK37902.1"/>
    </source>
</evidence>
<feature type="transmembrane region" description="Helical" evidence="1">
    <location>
        <begin position="44"/>
        <end position="70"/>
    </location>
</feature>
<dbReference type="Gene3D" id="1.20.1640.10">
    <property type="entry name" value="Multidrug efflux transporter AcrB transmembrane domain"/>
    <property type="match status" value="1"/>
</dbReference>
<dbReference type="SUPFAM" id="SSF82866">
    <property type="entry name" value="Multidrug efflux transporter AcrB transmembrane domain"/>
    <property type="match status" value="1"/>
</dbReference>
<keyword evidence="1" id="KW-0472">Membrane</keyword>
<dbReference type="PANTHER" id="PTHR32063:SF24">
    <property type="entry name" value="CATION EFFLUX SYSTEM (ACRB_ACRD_ACRF FAMILY)"/>
    <property type="match status" value="1"/>
</dbReference>
<keyword evidence="3" id="KW-1185">Reference proteome</keyword>
<gene>
    <name evidence="2" type="ORF">JCM15093_3191</name>
</gene>